<gene>
    <name evidence="2" type="ORF">SNAT2548_LOCUS9583</name>
</gene>
<organism evidence="2 3">
    <name type="scientific">Symbiodinium natans</name>
    <dbReference type="NCBI Taxonomy" id="878477"/>
    <lineage>
        <taxon>Eukaryota</taxon>
        <taxon>Sar</taxon>
        <taxon>Alveolata</taxon>
        <taxon>Dinophyceae</taxon>
        <taxon>Suessiales</taxon>
        <taxon>Symbiodiniaceae</taxon>
        <taxon>Symbiodinium</taxon>
    </lineage>
</organism>
<proteinExistence type="predicted"/>
<evidence type="ECO:0000313" key="3">
    <source>
        <dbReference type="Proteomes" id="UP000604046"/>
    </source>
</evidence>
<protein>
    <recommendedName>
        <fullName evidence="4">TIR domain-containing protein</fullName>
    </recommendedName>
</protein>
<feature type="compositionally biased region" description="Low complexity" evidence="1">
    <location>
        <begin position="201"/>
        <end position="226"/>
    </location>
</feature>
<comment type="caution">
    <text evidence="2">The sequence shown here is derived from an EMBL/GenBank/DDBJ whole genome shotgun (WGS) entry which is preliminary data.</text>
</comment>
<feature type="compositionally biased region" description="Low complexity" evidence="1">
    <location>
        <begin position="245"/>
        <end position="264"/>
    </location>
</feature>
<accession>A0A812KYA9</accession>
<reference evidence="2" key="1">
    <citation type="submission" date="2021-02" db="EMBL/GenBank/DDBJ databases">
        <authorList>
            <person name="Dougan E. K."/>
            <person name="Rhodes N."/>
            <person name="Thang M."/>
            <person name="Chan C."/>
        </authorList>
    </citation>
    <scope>NUCLEOTIDE SEQUENCE</scope>
</reference>
<dbReference type="EMBL" id="CAJNDS010000760">
    <property type="protein sequence ID" value="CAE7232223.1"/>
    <property type="molecule type" value="Genomic_DNA"/>
</dbReference>
<name>A0A812KYA9_9DINO</name>
<sequence length="286" mass="29483">MPPKAADVAIPDGAGARLAMFSARFDGGKVEQLIRQVHSILLAHNYEVLMVKAGAGDDFGKDTMTYLGKLLVQKGILLAVCTENYAEVTSSKYSSFEELKLAYDRNLDVIPLKVTQAYPPRPPHGPQHPFDKEGQAIGLLAMAMPTSKVYLDCLTKTGDLLSPHDIAARIAEKLREGTAKAEGSAPASLERKSSGHGGPMQEAQAQAKDDAQASALAASASEPKLSAGGGDGAALQKARAKVEEAALGSSSSAATLAGPAGSALRPGKAKPKALGAVGVEAKTGLA</sequence>
<feature type="region of interest" description="Disordered" evidence="1">
    <location>
        <begin position="176"/>
        <end position="286"/>
    </location>
</feature>
<dbReference type="AlphaFoldDB" id="A0A812KYA9"/>
<evidence type="ECO:0000256" key="1">
    <source>
        <dbReference type="SAM" id="MobiDB-lite"/>
    </source>
</evidence>
<evidence type="ECO:0008006" key="4">
    <source>
        <dbReference type="Google" id="ProtNLM"/>
    </source>
</evidence>
<evidence type="ECO:0000313" key="2">
    <source>
        <dbReference type="EMBL" id="CAE7232223.1"/>
    </source>
</evidence>
<dbReference type="Proteomes" id="UP000604046">
    <property type="component" value="Unassembled WGS sequence"/>
</dbReference>
<keyword evidence="3" id="KW-1185">Reference proteome</keyword>